<dbReference type="Pfam" id="PF01968">
    <property type="entry name" value="Hydantoinase_A"/>
    <property type="match status" value="1"/>
</dbReference>
<name>A0AAW0CX49_9AGAR</name>
<gene>
    <name evidence="6" type="ORF">VNI00_008340</name>
</gene>
<dbReference type="GO" id="GO:0017168">
    <property type="term" value="F:5-oxoprolinase (ATP-hydrolyzing) activity"/>
    <property type="evidence" value="ECO:0007669"/>
    <property type="project" value="TreeGrafter"/>
</dbReference>
<dbReference type="InterPro" id="IPR008040">
    <property type="entry name" value="Hydant_A_N"/>
</dbReference>
<dbReference type="PANTHER" id="PTHR11365:SF23">
    <property type="entry name" value="HYPOTHETICAL 5-OXOPROLINASE (EUROFUNG)-RELATED"/>
    <property type="match status" value="1"/>
</dbReference>
<dbReference type="InterPro" id="IPR003692">
    <property type="entry name" value="Hydantoinase_B"/>
</dbReference>
<evidence type="ECO:0000259" key="2">
    <source>
        <dbReference type="Pfam" id="PF01968"/>
    </source>
</evidence>
<proteinExistence type="inferred from homology"/>
<feature type="domain" description="Hydantoinase/oxoprolinase N-terminal" evidence="4">
    <location>
        <begin position="8"/>
        <end position="189"/>
    </location>
</feature>
<sequence length="1243" mass="134501">MSSSSWKLGVDVGGTFTDGVLYNWESGEVIRAKVPSTPKDQSEGVLNVVSQLMSQAPSQQIKVSVMNHGTTIATNAILEGKGANVALLVTEGYKDILQVRRSHIPGGLAGWIVWPKPTPLAPLELTIEVPGRISSKGEIVRPLDETELRSRLQKLKSLPKLPESITVSLINSFSNPIHEQEVAAILQSEFPGIPLSLSHQVLPEMMEYERTVTTVANAYIKPVVGHYLENLQHKLGDTQLRVLRSDGGLASVGIARELCANLLYSGPAGGVAGVVSHIARKTEYKNLLTFDMGGTSTDVCLIENGVPELRRESTIGDLTIRAPSIDVRTVGAGGGSIATVAEITGALRVGPESAGASPGPICYSQGGTAPTVTDALAVLGYLPPALLGGSFALDVPAAEAAIEEQIAKPLGLSVYAAAEGIVKIAVEKMYGSLRSVSVEKGKDPRDFHLVAFGGAGPSVVSQLAHLCGTSYPAIVPPSPGVLCAFGDAHTALRHETSCSILRKLFEIPVDELRSTASNLQSQASKILTDQGVLSISQHWEVDLRFHGQATTLPVSFVLQDLDAGVIILSDRFEALHKKMFTFSLDLAVEVVNLRAVAVEELKNIATKLLSQGTGSPSKDAIQSTTRIFYAGRTFSDVPIYERNMLRAGDQLSGPCIVTELDYFPMLAAGEGAHSGKMVCGQFGSFISGFLSSWDDTIEEGDVFITNDPYSVSNSISHLNDFLIINPVHLGRKIVGWTANLGHFTDIGSVVPGSMPNCATSIYEDGVQIPVCKLYSKGVPNQAVFKIIERNSRKPDFARNDLHALVAATKIAEMRILEMIDRFGLQSYESALDALLTRNKTAIGKLIQSTIPDEPIYFEDYIDDDGHGVGPWKVACKMQKHYTPERGATVLFDFSGTDPQSERSINLALSHEMLKMFIVFYLLTVFDPATVVNDGSFDLIDIHIPQGTILNPIRPAALSCRTHLLGRLFDVIGALFGQRQPEFLSAAGFSDSPHFFYSGWTKEGEWFQLYQISFGGVPARPHGDGPDGHSLWPSMMAVPNEFLESSLPLRIDRYETVPDSGGEGFYRGGNAIRIGVNGGGCGQRSTKTLVRASTNGEPVRQLLQSKEDFVEVFVGDVLEWVTWGGGGWGNPLERSPELVALEVRQGLVKDFTRYGVVLTPSGDVNHDETLKLRTSMAPAQKVRAQELFNRGGSLKELTEKCLEETGLPPPKLPSTRVLRGPMTRLPHIVELHKRRGEEDKALFT</sequence>
<reference evidence="6 7" key="1">
    <citation type="submission" date="2024-01" db="EMBL/GenBank/DDBJ databases">
        <title>A draft genome for a cacao thread blight-causing isolate of Paramarasmius palmivorus.</title>
        <authorList>
            <person name="Baruah I.K."/>
            <person name="Bukari Y."/>
            <person name="Amoako-Attah I."/>
            <person name="Meinhardt L.W."/>
            <person name="Bailey B.A."/>
            <person name="Cohen S.P."/>
        </authorList>
    </citation>
    <scope>NUCLEOTIDE SEQUENCE [LARGE SCALE GENOMIC DNA]</scope>
    <source>
        <strain evidence="6 7">GH-12</strain>
    </source>
</reference>
<comment type="similarity">
    <text evidence="1">Belongs to the oxoprolinase family.</text>
</comment>
<evidence type="ECO:0000259" key="4">
    <source>
        <dbReference type="Pfam" id="PF05378"/>
    </source>
</evidence>
<comment type="caution">
    <text evidence="6">The sequence shown here is derived from an EMBL/GenBank/DDBJ whole genome shotgun (WGS) entry which is preliminary data.</text>
</comment>
<dbReference type="InterPro" id="IPR045079">
    <property type="entry name" value="Oxoprolinase-like"/>
</dbReference>
<evidence type="ECO:0000256" key="1">
    <source>
        <dbReference type="ARBA" id="ARBA00010403"/>
    </source>
</evidence>
<dbReference type="PANTHER" id="PTHR11365">
    <property type="entry name" value="5-OXOPROLINASE RELATED"/>
    <property type="match status" value="1"/>
</dbReference>
<dbReference type="GO" id="GO:0005829">
    <property type="term" value="C:cytosol"/>
    <property type="evidence" value="ECO:0007669"/>
    <property type="project" value="TreeGrafter"/>
</dbReference>
<evidence type="ECO:0000259" key="3">
    <source>
        <dbReference type="Pfam" id="PF02538"/>
    </source>
</evidence>
<dbReference type="Pfam" id="PF02538">
    <property type="entry name" value="Hydantoinase_B"/>
    <property type="match status" value="1"/>
</dbReference>
<dbReference type="InterPro" id="IPR049517">
    <property type="entry name" value="ACX-like_C"/>
</dbReference>
<dbReference type="InterPro" id="IPR043129">
    <property type="entry name" value="ATPase_NBD"/>
</dbReference>
<dbReference type="Pfam" id="PF05378">
    <property type="entry name" value="Hydant_A_N"/>
    <property type="match status" value="1"/>
</dbReference>
<keyword evidence="7" id="KW-1185">Reference proteome</keyword>
<dbReference type="Proteomes" id="UP001383192">
    <property type="component" value="Unassembled WGS sequence"/>
</dbReference>
<dbReference type="EMBL" id="JAYKXP010000028">
    <property type="protein sequence ID" value="KAK7043728.1"/>
    <property type="molecule type" value="Genomic_DNA"/>
</dbReference>
<dbReference type="AlphaFoldDB" id="A0AAW0CX49"/>
<evidence type="ECO:0000313" key="7">
    <source>
        <dbReference type="Proteomes" id="UP001383192"/>
    </source>
</evidence>
<feature type="domain" description="Hydantoinase B/oxoprolinase" evidence="3">
    <location>
        <begin position="676"/>
        <end position="1130"/>
    </location>
</feature>
<dbReference type="Pfam" id="PF19278">
    <property type="entry name" value="Hydant_A_C"/>
    <property type="match status" value="1"/>
</dbReference>
<protein>
    <recommendedName>
        <fullName evidence="8">5-oxoprolinase</fullName>
    </recommendedName>
</protein>
<accession>A0AAW0CX49</accession>
<dbReference type="GO" id="GO:0006749">
    <property type="term" value="P:glutathione metabolic process"/>
    <property type="evidence" value="ECO:0007669"/>
    <property type="project" value="TreeGrafter"/>
</dbReference>
<evidence type="ECO:0000259" key="5">
    <source>
        <dbReference type="Pfam" id="PF19278"/>
    </source>
</evidence>
<evidence type="ECO:0008006" key="8">
    <source>
        <dbReference type="Google" id="ProtNLM"/>
    </source>
</evidence>
<feature type="domain" description="Acetophenone carboxylase-like C-terminal" evidence="5">
    <location>
        <begin position="570"/>
        <end position="658"/>
    </location>
</feature>
<evidence type="ECO:0000313" key="6">
    <source>
        <dbReference type="EMBL" id="KAK7043728.1"/>
    </source>
</evidence>
<dbReference type="InterPro" id="IPR002821">
    <property type="entry name" value="Hydantoinase_A"/>
</dbReference>
<feature type="domain" description="Hydantoinase A/oxoprolinase" evidence="2">
    <location>
        <begin position="210"/>
        <end position="495"/>
    </location>
</feature>
<organism evidence="6 7">
    <name type="scientific">Paramarasmius palmivorus</name>
    <dbReference type="NCBI Taxonomy" id="297713"/>
    <lineage>
        <taxon>Eukaryota</taxon>
        <taxon>Fungi</taxon>
        <taxon>Dikarya</taxon>
        <taxon>Basidiomycota</taxon>
        <taxon>Agaricomycotina</taxon>
        <taxon>Agaricomycetes</taxon>
        <taxon>Agaricomycetidae</taxon>
        <taxon>Agaricales</taxon>
        <taxon>Marasmiineae</taxon>
        <taxon>Marasmiaceae</taxon>
        <taxon>Paramarasmius</taxon>
    </lineage>
</organism>
<dbReference type="SUPFAM" id="SSF53067">
    <property type="entry name" value="Actin-like ATPase domain"/>
    <property type="match status" value="1"/>
</dbReference>